<dbReference type="SUPFAM" id="SSF51445">
    <property type="entry name" value="(Trans)glycosidases"/>
    <property type="match status" value="1"/>
</dbReference>
<dbReference type="Pfam" id="PF02837">
    <property type="entry name" value="Glyco_hydro_2_N"/>
    <property type="match status" value="1"/>
</dbReference>
<evidence type="ECO:0000256" key="2">
    <source>
        <dbReference type="ARBA" id="ARBA00012761"/>
    </source>
</evidence>
<dbReference type="RefSeq" id="WP_307336321.1">
    <property type="nucleotide sequence ID" value="NZ_JAUSUQ010000003.1"/>
</dbReference>
<feature type="domain" description="Glycoside hydrolase family 2 catalytic" evidence="8">
    <location>
        <begin position="287"/>
        <end position="598"/>
    </location>
</feature>
<proteinExistence type="inferred from homology"/>
<dbReference type="GO" id="GO:0004566">
    <property type="term" value="F:beta-glucuronidase activity"/>
    <property type="evidence" value="ECO:0007669"/>
    <property type="project" value="UniProtKB-EC"/>
</dbReference>
<dbReference type="EMBL" id="JAUSUQ010000003">
    <property type="protein sequence ID" value="MDQ0338264.1"/>
    <property type="molecule type" value="Genomic_DNA"/>
</dbReference>
<dbReference type="SUPFAM" id="SSF49303">
    <property type="entry name" value="beta-Galactosidase/glucuronidase domain"/>
    <property type="match status" value="1"/>
</dbReference>
<gene>
    <name evidence="10" type="ORF">J2S00_001048</name>
</gene>
<evidence type="ECO:0000259" key="7">
    <source>
        <dbReference type="Pfam" id="PF00703"/>
    </source>
</evidence>
<sequence>MLYPRETRTRECKDLSGIWHFQADPDGHGRSFKWFSKGLPCPILMPVPSSYNEITTDPQLRDYIGDVWYERYFYVPKDWSDRRVMLRFGSVTHSGTVWVNGEEIVRNKGGFLPFEADITNVVYYGQLNHLVVCVNNELSWEMLPPGEVSFHQDADGVSRKDLHQQHDFFNYSGIHRPVYLYTTPMTYIEDVTIKTSFEGHTGFVDYQVCISQQNPSFLSDSIVKVFLYDASGNKVAEGKGEIGKIKVQDVQLWNPGDAYLYRMSVCLYDEQHVEVDHYELNIGIRTVKVEGNSFLINGRPFYFRGFGKHEDMDIKGKGFDHALILRDFYLMEWIGANSFRTSHYPYAEEVLDIADRQGIVVISEVPAVGMLSKAVPAMGELEDVFHQEKINDKTLEHHIRVTRDMIRRDKNHPCVVMWSLANEASTMEENAEPYFRKLVDETRKLDDRPLMIVNLMLIEPKKCRVSKLFDVIGLNTYFGWYSEMANLKAASARLEQFLEDWHRTLGKPLMITEYGVDTIQGLHRQPPVMYSEEYQVSFFQAYHQVFDRLGYLKGEHVWNFADFMTKEDLVRIDGNRKGVFTRQRQPKMSAYTLKERWTAPAEISQESDGHGGRR</sequence>
<evidence type="ECO:0000313" key="11">
    <source>
        <dbReference type="Proteomes" id="UP001232445"/>
    </source>
</evidence>
<dbReference type="InterPro" id="IPR008979">
    <property type="entry name" value="Galactose-bd-like_sf"/>
</dbReference>
<dbReference type="PRINTS" id="PR00132">
    <property type="entry name" value="GLHYDRLASE2"/>
</dbReference>
<dbReference type="NCBIfam" id="NF007538">
    <property type="entry name" value="PRK10150.1"/>
    <property type="match status" value="1"/>
</dbReference>
<evidence type="ECO:0000256" key="5">
    <source>
        <dbReference type="ARBA" id="ARBA00023295"/>
    </source>
</evidence>
<evidence type="ECO:0000256" key="4">
    <source>
        <dbReference type="ARBA" id="ARBA00022801"/>
    </source>
</evidence>
<keyword evidence="4 6" id="KW-0378">Hydrolase</keyword>
<feature type="domain" description="Glycosyl hydrolases family 2 sugar binding" evidence="9">
    <location>
        <begin position="13"/>
        <end position="184"/>
    </location>
</feature>
<evidence type="ECO:0000259" key="8">
    <source>
        <dbReference type="Pfam" id="PF02836"/>
    </source>
</evidence>
<dbReference type="InterPro" id="IPR017853">
    <property type="entry name" value="GH"/>
</dbReference>
<keyword evidence="5 6" id="KW-0326">Glycosidase</keyword>
<protein>
    <recommendedName>
        <fullName evidence="3">Beta-glucuronidase</fullName>
        <ecNumber evidence="2">3.2.1.31</ecNumber>
    </recommendedName>
</protein>
<dbReference type="InterPro" id="IPR013783">
    <property type="entry name" value="Ig-like_fold"/>
</dbReference>
<dbReference type="Gene3D" id="3.20.20.80">
    <property type="entry name" value="Glycosidases"/>
    <property type="match status" value="1"/>
</dbReference>
<evidence type="ECO:0000256" key="3">
    <source>
        <dbReference type="ARBA" id="ARBA00016205"/>
    </source>
</evidence>
<dbReference type="SUPFAM" id="SSF49785">
    <property type="entry name" value="Galactose-binding domain-like"/>
    <property type="match status" value="1"/>
</dbReference>
<dbReference type="InterPro" id="IPR006101">
    <property type="entry name" value="Glyco_hydro_2"/>
</dbReference>
<evidence type="ECO:0000256" key="6">
    <source>
        <dbReference type="RuleBase" id="RU361154"/>
    </source>
</evidence>
<dbReference type="InterPro" id="IPR006103">
    <property type="entry name" value="Glyco_hydro_2_cat"/>
</dbReference>
<dbReference type="Gene3D" id="2.60.40.10">
    <property type="entry name" value="Immunoglobulins"/>
    <property type="match status" value="1"/>
</dbReference>
<comment type="caution">
    <text evidence="10">The sequence shown here is derived from an EMBL/GenBank/DDBJ whole genome shotgun (WGS) entry which is preliminary data.</text>
</comment>
<feature type="domain" description="Glycoside hydrolase family 2 immunoglobulin-like beta-sandwich" evidence="7">
    <location>
        <begin position="186"/>
        <end position="285"/>
    </location>
</feature>
<dbReference type="PANTHER" id="PTHR10066:SF67">
    <property type="entry name" value="BETA-GLUCURONIDASE"/>
    <property type="match status" value="1"/>
</dbReference>
<dbReference type="PANTHER" id="PTHR10066">
    <property type="entry name" value="BETA-GLUCURONIDASE"/>
    <property type="match status" value="1"/>
</dbReference>
<dbReference type="PROSITE" id="PS00608">
    <property type="entry name" value="GLYCOSYL_HYDROL_F2_2"/>
    <property type="match status" value="1"/>
</dbReference>
<comment type="similarity">
    <text evidence="1 6">Belongs to the glycosyl hydrolase 2 family.</text>
</comment>
<dbReference type="PROSITE" id="PS00719">
    <property type="entry name" value="GLYCOSYL_HYDROL_F2_1"/>
    <property type="match status" value="1"/>
</dbReference>
<dbReference type="Pfam" id="PF00703">
    <property type="entry name" value="Glyco_hydro_2"/>
    <property type="match status" value="1"/>
</dbReference>
<keyword evidence="11" id="KW-1185">Reference proteome</keyword>
<dbReference type="Gene3D" id="2.60.120.260">
    <property type="entry name" value="Galactose-binding domain-like"/>
    <property type="match status" value="1"/>
</dbReference>
<dbReference type="InterPro" id="IPR006102">
    <property type="entry name" value="Ig-like_GH2"/>
</dbReference>
<accession>A0ABU0CPE2</accession>
<dbReference type="InterPro" id="IPR023232">
    <property type="entry name" value="Glyco_hydro_2_AS"/>
</dbReference>
<evidence type="ECO:0000313" key="10">
    <source>
        <dbReference type="EMBL" id="MDQ0338264.1"/>
    </source>
</evidence>
<dbReference type="InterPro" id="IPR036156">
    <property type="entry name" value="Beta-gal/glucu_dom_sf"/>
</dbReference>
<dbReference type="InterPro" id="IPR023230">
    <property type="entry name" value="Glyco_hydro_2_CS"/>
</dbReference>
<reference evidence="10 11" key="1">
    <citation type="submission" date="2023-07" db="EMBL/GenBank/DDBJ databases">
        <title>Genomic Encyclopedia of Type Strains, Phase IV (KMG-IV): sequencing the most valuable type-strain genomes for metagenomic binning, comparative biology and taxonomic classification.</title>
        <authorList>
            <person name="Goeker M."/>
        </authorList>
    </citation>
    <scope>NUCLEOTIDE SEQUENCE [LARGE SCALE GENOMIC DNA]</scope>
    <source>
        <strain evidence="10 11">DSM 17740</strain>
    </source>
</reference>
<dbReference type="Proteomes" id="UP001232445">
    <property type="component" value="Unassembled WGS sequence"/>
</dbReference>
<dbReference type="InterPro" id="IPR006104">
    <property type="entry name" value="Glyco_hydro_2_N"/>
</dbReference>
<name>A0ABU0CPE2_9BACI</name>
<dbReference type="Pfam" id="PF02836">
    <property type="entry name" value="Glyco_hydro_2_C"/>
    <property type="match status" value="1"/>
</dbReference>
<evidence type="ECO:0000259" key="9">
    <source>
        <dbReference type="Pfam" id="PF02837"/>
    </source>
</evidence>
<organism evidence="10 11">
    <name type="scientific">Caldalkalibacillus uzonensis</name>
    <dbReference type="NCBI Taxonomy" id="353224"/>
    <lineage>
        <taxon>Bacteria</taxon>
        <taxon>Bacillati</taxon>
        <taxon>Bacillota</taxon>
        <taxon>Bacilli</taxon>
        <taxon>Bacillales</taxon>
        <taxon>Bacillaceae</taxon>
        <taxon>Caldalkalibacillus</taxon>
    </lineage>
</organism>
<evidence type="ECO:0000256" key="1">
    <source>
        <dbReference type="ARBA" id="ARBA00007401"/>
    </source>
</evidence>
<dbReference type="EC" id="3.2.1.31" evidence="2"/>